<keyword evidence="3" id="KW-0998">Cell outer membrane</keyword>
<evidence type="ECO:0000256" key="2">
    <source>
        <dbReference type="ARBA" id="ARBA00023136"/>
    </source>
</evidence>
<evidence type="ECO:0000313" key="5">
    <source>
        <dbReference type="EMBL" id="RKD16354.1"/>
    </source>
</evidence>
<evidence type="ECO:0000259" key="4">
    <source>
        <dbReference type="Pfam" id="PF07715"/>
    </source>
</evidence>
<dbReference type="SUPFAM" id="SSF56935">
    <property type="entry name" value="Porins"/>
    <property type="match status" value="1"/>
</dbReference>
<organism evidence="5 6">
    <name type="scientific">Pelobium manganitolerans</name>
    <dbReference type="NCBI Taxonomy" id="1842495"/>
    <lineage>
        <taxon>Bacteria</taxon>
        <taxon>Pseudomonadati</taxon>
        <taxon>Bacteroidota</taxon>
        <taxon>Sphingobacteriia</taxon>
        <taxon>Sphingobacteriales</taxon>
        <taxon>Sphingobacteriaceae</taxon>
        <taxon>Pelobium</taxon>
    </lineage>
</organism>
<comment type="subcellular location">
    <subcellularLocation>
        <location evidence="1">Cell outer membrane</location>
    </subcellularLocation>
</comment>
<sequence>MQWQLVGGQIILKVAKQSPEKLKEPLTQTLRGQVVDKDSQTPLVGVSVQIISLDKPLATITDAAGNFRLAKVPVGRQHLAISYLGYETISNPELLLTSAKELVLNIEMKEAVNSLASVTVSDSRDRTAPLNAMASVSARSFSTEETSRYAAGNFDPARMVQSFPGVTFTDDLTNNIVIRGNSPKNLQWRLEGVEITNPNHYGEEGSSGGGISMISSNMLSKSDFFTGAFPAEYGNALSGVFDLQFRKGNTEKSEKAFMIGVLGTEISAEGPFVKNKNSSYLFNYRYSTLGLLKKIGINPVGDYGTPIFQDLAFNLNFPTKNTGTFSVFGIGGIGIQRDRADRNVNNWDSFEDKFDQDLNYSSFSGGIKNTSLLRQKGYLKNILSFSMNRNTDHTDTLDNNLNAGAFNRDLYLNQAIRYSGMVNYKTSEKTTLRSGVIGSLLLYNLNSLSYRRELGKLSQLVDEKGNSYLLEAYTQLQYQPTGKFTLNGGFHVNYFGLSQKVNVEPRVGANYHINDKNVLNFGFGLHSRTEPLLLYFGTKEQPNGAIIQSNKKLELTKSAHFVLGFEHRFNEALKFKTETYYQKMFDVPVSPNPSFPISTLNIDNSYLIYYKNYDLLVNKGTGENYGIEFSLERSLENGFYFLGTASLYSSTFNTIDNRTFNTPYNGKYNANVVIGKEYAVKENGKNLLGINVKSTLNGGKRYTPINLAQSIAEDDAVFYDDRTNTLKTSDYFRTDFSISYRINRPKVNHFLILDVQNLTNKQNVQSQFYSREKQKIENIYHSGLLPTFNYKIQF</sequence>
<dbReference type="GO" id="GO:0009279">
    <property type="term" value="C:cell outer membrane"/>
    <property type="evidence" value="ECO:0007669"/>
    <property type="project" value="UniProtKB-SubCell"/>
</dbReference>
<dbReference type="AlphaFoldDB" id="A0A419S683"/>
<comment type="caution">
    <text evidence="5">The sequence shown here is derived from an EMBL/GenBank/DDBJ whole genome shotgun (WGS) entry which is preliminary data.</text>
</comment>
<evidence type="ECO:0000256" key="1">
    <source>
        <dbReference type="ARBA" id="ARBA00004442"/>
    </source>
</evidence>
<reference evidence="5 6" key="1">
    <citation type="submission" date="2016-07" db="EMBL/GenBank/DDBJ databases">
        <title>Genome of Pelobium manganitolerans.</title>
        <authorList>
            <person name="Wu S."/>
            <person name="Wang G."/>
        </authorList>
    </citation>
    <scope>NUCLEOTIDE SEQUENCE [LARGE SCALE GENOMIC DNA]</scope>
    <source>
        <strain evidence="5 6">YS-25</strain>
    </source>
</reference>
<evidence type="ECO:0000256" key="3">
    <source>
        <dbReference type="ARBA" id="ARBA00023237"/>
    </source>
</evidence>
<dbReference type="Gene3D" id="2.170.130.10">
    <property type="entry name" value="TonB-dependent receptor, plug domain"/>
    <property type="match status" value="1"/>
</dbReference>
<accession>A0A419S683</accession>
<dbReference type="Pfam" id="PF07715">
    <property type="entry name" value="Plug"/>
    <property type="match status" value="1"/>
</dbReference>
<protein>
    <recommendedName>
        <fullName evidence="4">TonB-dependent receptor plug domain-containing protein</fullName>
    </recommendedName>
</protein>
<dbReference type="Gene3D" id="2.60.40.1120">
    <property type="entry name" value="Carboxypeptidase-like, regulatory domain"/>
    <property type="match status" value="1"/>
</dbReference>
<dbReference type="InterPro" id="IPR037066">
    <property type="entry name" value="Plug_dom_sf"/>
</dbReference>
<dbReference type="EMBL" id="MBTA01000023">
    <property type="protein sequence ID" value="RKD16354.1"/>
    <property type="molecule type" value="Genomic_DNA"/>
</dbReference>
<proteinExistence type="predicted"/>
<dbReference type="Proteomes" id="UP000283433">
    <property type="component" value="Unassembled WGS sequence"/>
</dbReference>
<dbReference type="InterPro" id="IPR036942">
    <property type="entry name" value="Beta-barrel_TonB_sf"/>
</dbReference>
<evidence type="ECO:0000313" key="6">
    <source>
        <dbReference type="Proteomes" id="UP000283433"/>
    </source>
</evidence>
<keyword evidence="2" id="KW-0472">Membrane</keyword>
<keyword evidence="6" id="KW-1185">Reference proteome</keyword>
<dbReference type="InterPro" id="IPR012910">
    <property type="entry name" value="Plug_dom"/>
</dbReference>
<dbReference type="Gene3D" id="2.40.170.20">
    <property type="entry name" value="TonB-dependent receptor, beta-barrel domain"/>
    <property type="match status" value="1"/>
</dbReference>
<dbReference type="SUPFAM" id="SSF49464">
    <property type="entry name" value="Carboxypeptidase regulatory domain-like"/>
    <property type="match status" value="1"/>
</dbReference>
<dbReference type="InterPro" id="IPR008969">
    <property type="entry name" value="CarboxyPept-like_regulatory"/>
</dbReference>
<name>A0A419S683_9SPHI</name>
<gene>
    <name evidence="5" type="ORF">BCY91_04240</name>
</gene>
<dbReference type="Pfam" id="PF13715">
    <property type="entry name" value="CarbopepD_reg_2"/>
    <property type="match status" value="1"/>
</dbReference>
<feature type="domain" description="TonB-dependent receptor plug" evidence="4">
    <location>
        <begin position="139"/>
        <end position="240"/>
    </location>
</feature>